<accession>A0A2G3PTT2</accession>
<sequence>MPLLNYTTSIAPTKTVMEIQAALAKGDASAIMANYDANGNIVALSFRILADGQEIAFKLPTAWEPVQKTL</sequence>
<dbReference type="EMBL" id="PEBD01000004">
    <property type="protein sequence ID" value="PHV68462.1"/>
    <property type="molecule type" value="Genomic_DNA"/>
</dbReference>
<evidence type="ECO:0000313" key="1">
    <source>
        <dbReference type="EMBL" id="PHV68462.1"/>
    </source>
</evidence>
<comment type="caution">
    <text evidence="1">The sequence shown here is derived from an EMBL/GenBank/DDBJ whole genome shotgun (WGS) entry which is preliminary data.</text>
</comment>
<dbReference type="AlphaFoldDB" id="A0A2G3PTT2"/>
<reference evidence="1 2" key="1">
    <citation type="submission" date="2017-10" db="EMBL/GenBank/DDBJ databases">
        <title>The draft genome sequence of Williamsia sp. BULT 1.1 isolated from the semi-arid grassland soils from South Africa.</title>
        <authorList>
            <person name="Kabwe M.H."/>
            <person name="Govender N."/>
            <person name="Mutseka Lunga P."/>
            <person name="Vikram S."/>
            <person name="Makhalanyane T.P."/>
        </authorList>
    </citation>
    <scope>NUCLEOTIDE SEQUENCE [LARGE SCALE GENOMIC DNA]</scope>
    <source>
        <strain evidence="1 2">BULT 1.1</strain>
    </source>
</reference>
<evidence type="ECO:0000313" key="2">
    <source>
        <dbReference type="Proteomes" id="UP000225108"/>
    </source>
</evidence>
<name>A0A2G3PTT2_WILMA</name>
<proteinExistence type="predicted"/>
<organism evidence="1 2">
    <name type="scientific">Williamsia marianensis</name>
    <dbReference type="NCBI Taxonomy" id="85044"/>
    <lineage>
        <taxon>Bacteria</taxon>
        <taxon>Bacillati</taxon>
        <taxon>Actinomycetota</taxon>
        <taxon>Actinomycetes</taxon>
        <taxon>Mycobacteriales</taxon>
        <taxon>Nocardiaceae</taxon>
        <taxon>Williamsia</taxon>
    </lineage>
</organism>
<gene>
    <name evidence="1" type="ORF">CSW57_04395</name>
</gene>
<dbReference type="Proteomes" id="UP000225108">
    <property type="component" value="Unassembled WGS sequence"/>
</dbReference>
<protein>
    <submittedName>
        <fullName evidence="1">Uncharacterized protein</fullName>
    </submittedName>
</protein>